<dbReference type="SMART" id="SM00563">
    <property type="entry name" value="PlsC"/>
    <property type="match status" value="1"/>
</dbReference>
<name>A0ABW4JYQ5_9HYPH</name>
<evidence type="ECO:0000256" key="1">
    <source>
        <dbReference type="ARBA" id="ARBA00005189"/>
    </source>
</evidence>
<evidence type="ECO:0000256" key="5">
    <source>
        <dbReference type="ARBA" id="ARBA00023315"/>
    </source>
</evidence>
<dbReference type="PANTHER" id="PTHR10434">
    <property type="entry name" value="1-ACYL-SN-GLYCEROL-3-PHOSPHATE ACYLTRANSFERASE"/>
    <property type="match status" value="1"/>
</dbReference>
<dbReference type="InterPro" id="IPR002123">
    <property type="entry name" value="Plipid/glycerol_acylTrfase"/>
</dbReference>
<comment type="caution">
    <text evidence="7">The sequence shown here is derived from an EMBL/GenBank/DDBJ whole genome shotgun (WGS) entry which is preliminary data.</text>
</comment>
<protein>
    <submittedName>
        <fullName evidence="7">Lysophospholipid acyltransferase family protein</fullName>
    </submittedName>
</protein>
<keyword evidence="2" id="KW-0444">Lipid biosynthesis</keyword>
<evidence type="ECO:0000313" key="7">
    <source>
        <dbReference type="EMBL" id="MFD1697090.1"/>
    </source>
</evidence>
<evidence type="ECO:0000256" key="4">
    <source>
        <dbReference type="ARBA" id="ARBA00023098"/>
    </source>
</evidence>
<proteinExistence type="predicted"/>
<dbReference type="RefSeq" id="WP_149893912.1">
    <property type="nucleotide sequence ID" value="NZ_JBHUFA010000014.1"/>
</dbReference>
<keyword evidence="3" id="KW-0808">Transferase</keyword>
<organism evidence="7 8">
    <name type="scientific">Roseibium aestuarii</name>
    <dbReference type="NCBI Taxonomy" id="2600299"/>
    <lineage>
        <taxon>Bacteria</taxon>
        <taxon>Pseudomonadati</taxon>
        <taxon>Pseudomonadota</taxon>
        <taxon>Alphaproteobacteria</taxon>
        <taxon>Hyphomicrobiales</taxon>
        <taxon>Stappiaceae</taxon>
        <taxon>Roseibium</taxon>
    </lineage>
</organism>
<evidence type="ECO:0000259" key="6">
    <source>
        <dbReference type="SMART" id="SM00563"/>
    </source>
</evidence>
<dbReference type="CDD" id="cd07989">
    <property type="entry name" value="LPLAT_AGPAT-like"/>
    <property type="match status" value="1"/>
</dbReference>
<dbReference type="Pfam" id="PF01553">
    <property type="entry name" value="Acyltransferase"/>
    <property type="match status" value="1"/>
</dbReference>
<dbReference type="EMBL" id="JBHUFA010000014">
    <property type="protein sequence ID" value="MFD1697090.1"/>
    <property type="molecule type" value="Genomic_DNA"/>
</dbReference>
<dbReference type="PANTHER" id="PTHR10434:SF64">
    <property type="entry name" value="1-ACYL-SN-GLYCEROL-3-PHOSPHATE ACYLTRANSFERASE-RELATED"/>
    <property type="match status" value="1"/>
</dbReference>
<dbReference type="GO" id="GO:0016746">
    <property type="term" value="F:acyltransferase activity"/>
    <property type="evidence" value="ECO:0007669"/>
    <property type="project" value="UniProtKB-KW"/>
</dbReference>
<evidence type="ECO:0000313" key="8">
    <source>
        <dbReference type="Proteomes" id="UP001597327"/>
    </source>
</evidence>
<evidence type="ECO:0000256" key="3">
    <source>
        <dbReference type="ARBA" id="ARBA00022679"/>
    </source>
</evidence>
<dbReference type="SUPFAM" id="SSF69593">
    <property type="entry name" value="Glycerol-3-phosphate (1)-acyltransferase"/>
    <property type="match status" value="1"/>
</dbReference>
<gene>
    <name evidence="7" type="ORF">ACFSC7_16345</name>
</gene>
<sequence length="299" mass="32621">MRRARAVVTILGLTIVTCALIPPQWLAMKLGLPVQRRLPHLWHLAATRLLGMRIRQSGRPEAGRPLLVVSNHASWVDITVIGSLMPLSFIAKSEVAGWPIFGLFARLQRTVFVNRTRRTETGQVTGEIAERMAGGDAMVLFAEGTSNDGNGVLPFRSALLGAATRAVGEKGGVWVQPLSVAYVSLHGVPMGRQFRPHVAWYGDMEMAGHLWGVLTRGPMDIRITWGEPVRVDGTTDRKALTRQMEDSVRAMTVDALVEGWHAPRETRLPQPDPAVDEEVPALPPALVFSSPAKEVKAGA</sequence>
<dbReference type="Proteomes" id="UP001597327">
    <property type="component" value="Unassembled WGS sequence"/>
</dbReference>
<evidence type="ECO:0000256" key="2">
    <source>
        <dbReference type="ARBA" id="ARBA00022516"/>
    </source>
</evidence>
<feature type="domain" description="Phospholipid/glycerol acyltransferase" evidence="6">
    <location>
        <begin position="66"/>
        <end position="183"/>
    </location>
</feature>
<keyword evidence="4" id="KW-0443">Lipid metabolism</keyword>
<accession>A0ABW4JYQ5</accession>
<reference evidence="8" key="1">
    <citation type="journal article" date="2019" name="Int. J. Syst. Evol. Microbiol.">
        <title>The Global Catalogue of Microorganisms (GCM) 10K type strain sequencing project: providing services to taxonomists for standard genome sequencing and annotation.</title>
        <authorList>
            <consortium name="The Broad Institute Genomics Platform"/>
            <consortium name="The Broad Institute Genome Sequencing Center for Infectious Disease"/>
            <person name="Wu L."/>
            <person name="Ma J."/>
        </authorList>
    </citation>
    <scope>NUCLEOTIDE SEQUENCE [LARGE SCALE GENOMIC DNA]</scope>
    <source>
        <strain evidence="8">JCM 3369</strain>
    </source>
</reference>
<keyword evidence="8" id="KW-1185">Reference proteome</keyword>
<comment type="pathway">
    <text evidence="1">Lipid metabolism.</text>
</comment>
<keyword evidence="5 7" id="KW-0012">Acyltransferase</keyword>